<dbReference type="KEGG" id="nwl:NWFMUON74_26500"/>
<reference evidence="2 3" key="1">
    <citation type="submission" date="2020-08" db="EMBL/GenBank/DDBJ databases">
        <title>Genome Sequencing of Nocardia wallacei strain FMUON74 and assembly.</title>
        <authorList>
            <person name="Toyokawa M."/>
            <person name="Uesaka K."/>
        </authorList>
    </citation>
    <scope>NUCLEOTIDE SEQUENCE [LARGE SCALE GENOMIC DNA]</scope>
    <source>
        <strain evidence="2 3">FMUON74</strain>
    </source>
</reference>
<accession>A0A7G1KID3</accession>
<evidence type="ECO:0000313" key="3">
    <source>
        <dbReference type="Proteomes" id="UP000516173"/>
    </source>
</evidence>
<feature type="compositionally biased region" description="Polar residues" evidence="1">
    <location>
        <begin position="12"/>
        <end position="27"/>
    </location>
</feature>
<proteinExistence type="predicted"/>
<sequence>MAEVVVAEVRSDSQPRSGQKGRSSANFSLADVPDGARELVWRTEPDHAAIRFSVLADVRANYDKPVLSNIVSGSRTPVPRERQSLSRRGFYIAHPSGSPDGGFVVRVYALLP</sequence>
<keyword evidence="3" id="KW-1185">Reference proteome</keyword>
<dbReference type="Proteomes" id="UP000516173">
    <property type="component" value="Chromosome"/>
</dbReference>
<dbReference type="GeneID" id="80347199"/>
<organism evidence="2 3">
    <name type="scientific">Nocardia wallacei</name>
    <dbReference type="NCBI Taxonomy" id="480035"/>
    <lineage>
        <taxon>Bacteria</taxon>
        <taxon>Bacillati</taxon>
        <taxon>Actinomycetota</taxon>
        <taxon>Actinomycetes</taxon>
        <taxon>Mycobacteriales</taxon>
        <taxon>Nocardiaceae</taxon>
        <taxon>Nocardia</taxon>
    </lineage>
</organism>
<dbReference type="RefSeq" id="WP_187688070.1">
    <property type="nucleotide sequence ID" value="NZ_AP023396.1"/>
</dbReference>
<gene>
    <name evidence="2" type="ORF">NWFMUON74_26500</name>
</gene>
<evidence type="ECO:0000256" key="1">
    <source>
        <dbReference type="SAM" id="MobiDB-lite"/>
    </source>
</evidence>
<name>A0A7G1KID3_9NOCA</name>
<dbReference type="AlphaFoldDB" id="A0A7G1KID3"/>
<protein>
    <submittedName>
        <fullName evidence="2">Uncharacterized protein</fullName>
    </submittedName>
</protein>
<evidence type="ECO:0000313" key="2">
    <source>
        <dbReference type="EMBL" id="BCK54878.1"/>
    </source>
</evidence>
<dbReference type="EMBL" id="AP023396">
    <property type="protein sequence ID" value="BCK54878.1"/>
    <property type="molecule type" value="Genomic_DNA"/>
</dbReference>
<feature type="region of interest" description="Disordered" evidence="1">
    <location>
        <begin position="1"/>
        <end position="29"/>
    </location>
</feature>